<evidence type="ECO:0000256" key="7">
    <source>
        <dbReference type="RuleBase" id="RU365066"/>
    </source>
</evidence>
<feature type="transmembrane region" description="Helical" evidence="7">
    <location>
        <begin position="277"/>
        <end position="295"/>
    </location>
</feature>
<evidence type="ECO:0000256" key="3">
    <source>
        <dbReference type="ARBA" id="ARBA00022692"/>
    </source>
</evidence>
<keyword evidence="7" id="KW-0256">Endoplasmic reticulum</keyword>
<dbReference type="Proteomes" id="UP000311382">
    <property type="component" value="Unassembled WGS sequence"/>
</dbReference>
<feature type="compositionally biased region" description="Low complexity" evidence="8">
    <location>
        <begin position="477"/>
        <end position="494"/>
    </location>
</feature>
<dbReference type="OrthoDB" id="419770at2759"/>
<dbReference type="EMBL" id="SOZI01000059">
    <property type="protein sequence ID" value="TNY20712.1"/>
    <property type="molecule type" value="Genomic_DNA"/>
</dbReference>
<evidence type="ECO:0000256" key="4">
    <source>
        <dbReference type="ARBA" id="ARBA00022729"/>
    </source>
</evidence>
<evidence type="ECO:0000256" key="5">
    <source>
        <dbReference type="ARBA" id="ARBA00022989"/>
    </source>
</evidence>
<dbReference type="GO" id="GO:0005789">
    <property type="term" value="C:endoplasmic reticulum membrane"/>
    <property type="evidence" value="ECO:0007669"/>
    <property type="project" value="UniProtKB-SubCell"/>
</dbReference>
<evidence type="ECO:0000256" key="2">
    <source>
        <dbReference type="ARBA" id="ARBA00022502"/>
    </source>
</evidence>
<comment type="caution">
    <text evidence="7">Lacks conserved residue(s) required for the propagation of feature annotation.</text>
</comment>
<feature type="transmembrane region" description="Helical" evidence="7">
    <location>
        <begin position="176"/>
        <end position="195"/>
    </location>
</feature>
<keyword evidence="4" id="KW-0732">Signal</keyword>
<protein>
    <recommendedName>
        <fullName evidence="7">Post-GPI attachment to proteins factor 3</fullName>
    </recommendedName>
</protein>
<evidence type="ECO:0000313" key="10">
    <source>
        <dbReference type="Proteomes" id="UP000311382"/>
    </source>
</evidence>
<keyword evidence="10" id="KW-1185">Reference proteome</keyword>
<keyword evidence="2 7" id="KW-0337">GPI-anchor biosynthesis</keyword>
<dbReference type="InterPro" id="IPR007217">
    <property type="entry name" value="Per1-like"/>
</dbReference>
<reference evidence="9 10" key="1">
    <citation type="submission" date="2019-03" db="EMBL/GenBank/DDBJ databases">
        <title>Rhodosporidium diobovatum UCD-FST 08-225 genome sequencing, assembly, and annotation.</title>
        <authorList>
            <person name="Fakankun I.U."/>
            <person name="Fristensky B."/>
            <person name="Levin D.B."/>
        </authorList>
    </citation>
    <scope>NUCLEOTIDE SEQUENCE [LARGE SCALE GENOMIC DNA]</scope>
    <source>
        <strain evidence="9 10">UCD-FST 08-225</strain>
    </source>
</reference>
<comment type="function">
    <text evidence="7">Involved in the lipid remodeling steps of GPI-anchor maturation.</text>
</comment>
<proteinExistence type="inferred from homology"/>
<keyword evidence="5 7" id="KW-1133">Transmembrane helix</keyword>
<comment type="similarity">
    <text evidence="7">Belongs to the PGAP3 family.</text>
</comment>
<feature type="region of interest" description="Disordered" evidence="8">
    <location>
        <begin position="472"/>
        <end position="516"/>
    </location>
</feature>
<feature type="transmembrane region" description="Helical" evidence="7">
    <location>
        <begin position="207"/>
        <end position="225"/>
    </location>
</feature>
<evidence type="ECO:0000313" key="9">
    <source>
        <dbReference type="EMBL" id="TNY20712.1"/>
    </source>
</evidence>
<evidence type="ECO:0000256" key="6">
    <source>
        <dbReference type="ARBA" id="ARBA00023136"/>
    </source>
</evidence>
<sequence length="516" mass="54692">AEASLGDRAPAYKRCVASCSAQLCDDGAATAPPPPPRQGDEQPWSSYSASLLWPCTDTCKYACQQHLTDLALAQPRSPTLHNPALQGPGGELEGLPFGQQVQFHGKWAFHRLDLSHLPLVPFLPLRLAALVLPRFQEPLSVLFSLANLWAHWRGLATLRTLARTARMTEGRRLSRVYAAYAVSGCLAWVASAVFHTRDTDATERADYFLAAGTMLVGLWAAVVRLQGWYAPSSRGARVAPSQRRAAGVWTLAVAAAFALHCTYLVRRERFDYAYNMQFNVVVALATIALWSAWVTRQATLPTPSNFSRRQLSSYPSARARFRAPHYLLPLFPLLALPALSALELLDFPPLGPGGLRLLDAHALWHLSTVPVVRAWYAFLEKDVRWIDGQGEGGDPGSVLPAAPSLSAASSAGARGRGAAAGASGQVAQEGARRRASLLSLERLQAEGRRVTEAGRELGLGIMGLFTPKLGGGGSGSGAVSSDGSAAGHGRSASRAGGGGGASSAPPGDAAKAARAD</sequence>
<dbReference type="PANTHER" id="PTHR13148:SF0">
    <property type="entry name" value="POST-GPI ATTACHMENT TO PROTEINS FACTOR 3"/>
    <property type="match status" value="1"/>
</dbReference>
<organism evidence="9 10">
    <name type="scientific">Rhodotorula diobovata</name>
    <dbReference type="NCBI Taxonomy" id="5288"/>
    <lineage>
        <taxon>Eukaryota</taxon>
        <taxon>Fungi</taxon>
        <taxon>Dikarya</taxon>
        <taxon>Basidiomycota</taxon>
        <taxon>Pucciniomycotina</taxon>
        <taxon>Microbotryomycetes</taxon>
        <taxon>Sporidiobolales</taxon>
        <taxon>Sporidiobolaceae</taxon>
        <taxon>Rhodotorula</taxon>
    </lineage>
</organism>
<keyword evidence="6 7" id="KW-0472">Membrane</keyword>
<dbReference type="STRING" id="5288.A0A5C5FWY6"/>
<dbReference type="GO" id="GO:0016788">
    <property type="term" value="F:hydrolase activity, acting on ester bonds"/>
    <property type="evidence" value="ECO:0007669"/>
    <property type="project" value="TreeGrafter"/>
</dbReference>
<comment type="subcellular location">
    <subcellularLocation>
        <location evidence="1">Endomembrane system</location>
        <topology evidence="1">Multi-pass membrane protein</topology>
    </subcellularLocation>
    <subcellularLocation>
        <location evidence="7">Endoplasmic reticulum membrane</location>
        <topology evidence="7">Multi-pass membrane protein</topology>
    </subcellularLocation>
</comment>
<dbReference type="GO" id="GO:0006506">
    <property type="term" value="P:GPI anchor biosynthetic process"/>
    <property type="evidence" value="ECO:0007669"/>
    <property type="project" value="UniProtKB-KW"/>
</dbReference>
<gene>
    <name evidence="9" type="ORF">DMC30DRAFT_351853</name>
</gene>
<dbReference type="Pfam" id="PF04080">
    <property type="entry name" value="Per1"/>
    <property type="match status" value="1"/>
</dbReference>
<evidence type="ECO:0000256" key="8">
    <source>
        <dbReference type="SAM" id="MobiDB-lite"/>
    </source>
</evidence>
<dbReference type="PANTHER" id="PTHR13148">
    <property type="entry name" value="PER1-RELATED"/>
    <property type="match status" value="1"/>
</dbReference>
<evidence type="ECO:0000256" key="1">
    <source>
        <dbReference type="ARBA" id="ARBA00004127"/>
    </source>
</evidence>
<feature type="transmembrane region" description="Helical" evidence="7">
    <location>
        <begin position="246"/>
        <end position="265"/>
    </location>
</feature>
<comment type="caution">
    <text evidence="9">The sequence shown here is derived from an EMBL/GenBank/DDBJ whole genome shotgun (WGS) entry which is preliminary data.</text>
</comment>
<dbReference type="AlphaFoldDB" id="A0A5C5FWY6"/>
<accession>A0A5C5FWY6</accession>
<name>A0A5C5FWY6_9BASI</name>
<feature type="non-terminal residue" evidence="9">
    <location>
        <position position="1"/>
    </location>
</feature>
<keyword evidence="3 7" id="KW-0812">Transmembrane</keyword>